<reference evidence="1" key="1">
    <citation type="journal article" date="2019" name="Microbiol. Resour. Announc.">
        <title>Draft Genome Sequences of Five Environmental Bacterial Isolates That Degrade Polyethylene Terephthalate Plastic.</title>
        <authorList>
            <person name="Leon-Zayas R."/>
            <person name="Roberts C."/>
            <person name="Vague M."/>
            <person name="Mellies J.L."/>
        </authorList>
    </citation>
    <scope>NUCLEOTIDE SEQUENCE</scope>
    <source>
        <strain evidence="1">13.2</strain>
    </source>
</reference>
<reference evidence="1" key="2">
    <citation type="submission" date="2024-05" db="EMBL/GenBank/DDBJ databases">
        <authorList>
            <person name="Mellies J."/>
            <person name="Newton I."/>
        </authorList>
    </citation>
    <scope>NUCLEOTIDE SEQUENCE</scope>
    <source>
        <strain evidence="1">13.2</strain>
    </source>
</reference>
<name>A0AAU7BCZ7_9PSED</name>
<protein>
    <submittedName>
        <fullName evidence="1">Uncharacterized protein</fullName>
    </submittedName>
</protein>
<organism evidence="1">
    <name type="scientific">Pseudomonas sp. 13.2</name>
    <dbReference type="NCBI Taxonomy" id="3144665"/>
    <lineage>
        <taxon>Bacteria</taxon>
        <taxon>Pseudomonadati</taxon>
        <taxon>Pseudomonadota</taxon>
        <taxon>Gammaproteobacteria</taxon>
        <taxon>Pseudomonadales</taxon>
        <taxon>Pseudomonadaceae</taxon>
        <taxon>Pseudomonas</taxon>
    </lineage>
</organism>
<gene>
    <name evidence="1" type="ORF">ABH853_16735</name>
</gene>
<dbReference type="EMBL" id="CP157179">
    <property type="protein sequence ID" value="XBG30417.1"/>
    <property type="molecule type" value="Genomic_DNA"/>
</dbReference>
<proteinExistence type="predicted"/>
<accession>A0AAU7BCZ7</accession>
<evidence type="ECO:0000313" key="1">
    <source>
        <dbReference type="EMBL" id="XBG30417.1"/>
    </source>
</evidence>
<sequence>MDRSHTAFPTITLPSVDGFVERIGDIFCVGRTQSEKLSLARSYSTKQDRYQELIKGRNSLLDAMIGRSIYETEENVELKSILERHFGHMQQLVSWIRSSPVYESETQGEVNQQLTNAFAVPQLAMLLSQIEPMLKDFSPLKHVGDCLSLIAHANNEPIRACQIAFRDLLGRALKDKKAPDLSIRKSLNSLDFKTSKFPATQTSELITLDRELVQILDSEERKKLVDTLAGFYSATMALNRLKKIMDGWSPDAFSEFVAEMSEFMSIYSKIDSDNVIAIFNDQLLGELYGAEDPSKCLNFTPETCSPYINILSLSRAFSPPSGISGLVKLLEKGALISDSREHFKRLQLTLLNLKRSPFFEGASNFLDGILALYDEDRERAQSSFQNCLTAARRWPLGVLENQAALFCIGLAMSDDPGRSVAKVNPLLAIYLESMPQLYTIQLANFTNDIVDYNLKRALTEYNQYCLKLELDQEFIFNPLENIEKFFKKIFGWIDEKGLGDEDTNIVEATREVANKRDIQRVRPYLISENSLIDWLNSDSPAGAFVFFPTPESLEIIPNVCRLFSRGCHYPSLIARELNKKMSE</sequence>
<dbReference type="AlphaFoldDB" id="A0AAU7BCZ7"/>